<dbReference type="EMBL" id="CP000884">
    <property type="protein sequence ID" value="ABX35453.1"/>
    <property type="molecule type" value="Genomic_DNA"/>
</dbReference>
<keyword evidence="2" id="KW-0238">DNA-binding</keyword>
<feature type="coiled-coil region" evidence="4">
    <location>
        <begin position="107"/>
        <end position="134"/>
    </location>
</feature>
<evidence type="ECO:0000256" key="3">
    <source>
        <dbReference type="ARBA" id="ARBA00023163"/>
    </source>
</evidence>
<evidence type="ECO:0000313" key="6">
    <source>
        <dbReference type="EMBL" id="ABX35453.1"/>
    </source>
</evidence>
<accession>A9BVU0</accession>
<keyword evidence="4" id="KW-0175">Coiled coil</keyword>
<sequence>MSPQPPTPSMTVSFSAIQPGLKLADQVARQLEARIRAGNLQPGQKLPTEAELVQQLEVSRTVVREAVSQLKSRNLVESRQGSGVFVKAAGIEPLDFEGLPAAGRNALIQITEVRRALEAEVAELAARRRSEEDMQRIHDAESALAEAVRLGRDGVEEDMAFHRAIAQASGNPFLISTLDYLSQFLRGAMRITRANEARREDFGKAVEREHHSIVLAIEAGDPKAARKAAATHMGNAIDRIHRADASFWEQDGERLARDILAAKP</sequence>
<dbReference type="Pfam" id="PF00392">
    <property type="entry name" value="GntR"/>
    <property type="match status" value="1"/>
</dbReference>
<feature type="domain" description="HTH gntR-type" evidence="5">
    <location>
        <begin position="21"/>
        <end position="89"/>
    </location>
</feature>
<reference evidence="6 7" key="1">
    <citation type="journal article" date="2004" name="Appl. Environ. Microbiol.">
        <title>Mineralization of individual congeners of linear alkylbenzenesulfonate by defined pairs of heterotrophic bacteria.</title>
        <authorList>
            <person name="Schleheck D."/>
            <person name="Knepper T.P."/>
            <person name="Fischer K."/>
            <person name="Cook A.M."/>
        </authorList>
    </citation>
    <scope>NUCLEOTIDE SEQUENCE [LARGE SCALE GENOMIC DNA]</scope>
    <source>
        <strain evidence="7">DSM 14801 / SPH-1</strain>
    </source>
</reference>
<evidence type="ECO:0000313" key="7">
    <source>
        <dbReference type="Proteomes" id="UP000000784"/>
    </source>
</evidence>
<dbReference type="SUPFAM" id="SSF48008">
    <property type="entry name" value="GntR ligand-binding domain-like"/>
    <property type="match status" value="1"/>
</dbReference>
<dbReference type="PROSITE" id="PS50949">
    <property type="entry name" value="HTH_GNTR"/>
    <property type="match status" value="1"/>
</dbReference>
<dbReference type="Gene3D" id="1.20.120.530">
    <property type="entry name" value="GntR ligand-binding domain-like"/>
    <property type="match status" value="1"/>
</dbReference>
<dbReference type="InterPro" id="IPR008920">
    <property type="entry name" value="TF_FadR/GntR_C"/>
</dbReference>
<dbReference type="InterPro" id="IPR000524">
    <property type="entry name" value="Tscrpt_reg_HTH_GntR"/>
</dbReference>
<dbReference type="SMART" id="SM00345">
    <property type="entry name" value="HTH_GNTR"/>
    <property type="match status" value="1"/>
</dbReference>
<evidence type="ECO:0000256" key="2">
    <source>
        <dbReference type="ARBA" id="ARBA00023125"/>
    </source>
</evidence>
<dbReference type="CDD" id="cd07377">
    <property type="entry name" value="WHTH_GntR"/>
    <property type="match status" value="1"/>
</dbReference>
<dbReference type="Pfam" id="PF07729">
    <property type="entry name" value="FCD"/>
    <property type="match status" value="1"/>
</dbReference>
<dbReference type="InterPro" id="IPR036390">
    <property type="entry name" value="WH_DNA-bd_sf"/>
</dbReference>
<dbReference type="InterPro" id="IPR011711">
    <property type="entry name" value="GntR_C"/>
</dbReference>
<keyword evidence="3" id="KW-0804">Transcription</keyword>
<dbReference type="Gene3D" id="1.10.10.10">
    <property type="entry name" value="Winged helix-like DNA-binding domain superfamily/Winged helix DNA-binding domain"/>
    <property type="match status" value="1"/>
</dbReference>
<dbReference type="SUPFAM" id="SSF46785">
    <property type="entry name" value="Winged helix' DNA-binding domain"/>
    <property type="match status" value="1"/>
</dbReference>
<dbReference type="GO" id="GO:0003700">
    <property type="term" value="F:DNA-binding transcription factor activity"/>
    <property type="evidence" value="ECO:0007669"/>
    <property type="project" value="InterPro"/>
</dbReference>
<dbReference type="STRING" id="398578.Daci_2815"/>
<dbReference type="AlphaFoldDB" id="A9BVU0"/>
<protein>
    <submittedName>
        <fullName evidence="6">GntR domain protein</fullName>
    </submittedName>
</protein>
<dbReference type="SMART" id="SM00895">
    <property type="entry name" value="FCD"/>
    <property type="match status" value="1"/>
</dbReference>
<evidence type="ECO:0000256" key="1">
    <source>
        <dbReference type="ARBA" id="ARBA00023015"/>
    </source>
</evidence>
<dbReference type="GO" id="GO:0003677">
    <property type="term" value="F:DNA binding"/>
    <property type="evidence" value="ECO:0007669"/>
    <property type="project" value="UniProtKB-KW"/>
</dbReference>
<reference evidence="7" key="2">
    <citation type="submission" date="2007-11" db="EMBL/GenBank/DDBJ databases">
        <title>Complete sequence of Delftia acidovorans DSM 14801 / SPH-1.</title>
        <authorList>
            <person name="Copeland A."/>
            <person name="Lucas S."/>
            <person name="Lapidus A."/>
            <person name="Barry K."/>
            <person name="Glavina del Rio T."/>
            <person name="Dalin E."/>
            <person name="Tice H."/>
            <person name="Pitluck S."/>
            <person name="Lowry S."/>
            <person name="Clum A."/>
            <person name="Schmutz J."/>
            <person name="Larimer F."/>
            <person name="Land M."/>
            <person name="Hauser L."/>
            <person name="Kyrpides N."/>
            <person name="Kim E."/>
            <person name="Schleheck D."/>
            <person name="Richardson P."/>
        </authorList>
    </citation>
    <scope>NUCLEOTIDE SEQUENCE [LARGE SCALE GENOMIC DNA]</scope>
    <source>
        <strain evidence="7">DSM 14801 / SPH-1</strain>
    </source>
</reference>
<gene>
    <name evidence="6" type="ordered locus">Daci_2815</name>
</gene>
<keyword evidence="7" id="KW-1185">Reference proteome</keyword>
<dbReference type="Proteomes" id="UP000000784">
    <property type="component" value="Chromosome"/>
</dbReference>
<organism evidence="6 7">
    <name type="scientific">Delftia acidovorans (strain DSM 14801 / SPH-1)</name>
    <dbReference type="NCBI Taxonomy" id="398578"/>
    <lineage>
        <taxon>Bacteria</taxon>
        <taxon>Pseudomonadati</taxon>
        <taxon>Pseudomonadota</taxon>
        <taxon>Betaproteobacteria</taxon>
        <taxon>Burkholderiales</taxon>
        <taxon>Comamonadaceae</taxon>
        <taxon>Delftia</taxon>
    </lineage>
</organism>
<name>A9BVU0_DELAS</name>
<dbReference type="PANTHER" id="PTHR43537">
    <property type="entry name" value="TRANSCRIPTIONAL REGULATOR, GNTR FAMILY"/>
    <property type="match status" value="1"/>
</dbReference>
<proteinExistence type="predicted"/>
<dbReference type="HOGENOM" id="CLU_017584_9_1_4"/>
<evidence type="ECO:0000259" key="5">
    <source>
        <dbReference type="PROSITE" id="PS50949"/>
    </source>
</evidence>
<keyword evidence="1" id="KW-0805">Transcription regulation</keyword>
<evidence type="ECO:0000256" key="4">
    <source>
        <dbReference type="SAM" id="Coils"/>
    </source>
</evidence>
<dbReference type="InterPro" id="IPR036388">
    <property type="entry name" value="WH-like_DNA-bd_sf"/>
</dbReference>
<dbReference type="KEGG" id="dac:Daci_2815"/>
<dbReference type="PANTHER" id="PTHR43537:SF5">
    <property type="entry name" value="UXU OPERON TRANSCRIPTIONAL REGULATOR"/>
    <property type="match status" value="1"/>
</dbReference>
<dbReference type="eggNOG" id="COG2186">
    <property type="taxonomic scope" value="Bacteria"/>
</dbReference>
<dbReference type="PRINTS" id="PR00035">
    <property type="entry name" value="HTHGNTR"/>
</dbReference>